<reference evidence="5" key="1">
    <citation type="journal article" date="2019" name="Int. J. Syst. Evol. Microbiol.">
        <title>The Global Catalogue of Microorganisms (GCM) 10K type strain sequencing project: providing services to taxonomists for standard genome sequencing and annotation.</title>
        <authorList>
            <consortium name="The Broad Institute Genomics Platform"/>
            <consortium name="The Broad Institute Genome Sequencing Center for Infectious Disease"/>
            <person name="Wu L."/>
            <person name="Ma J."/>
        </authorList>
    </citation>
    <scope>NUCLEOTIDE SEQUENCE [LARGE SCALE GENOMIC DNA]</scope>
    <source>
        <strain evidence="5">CGMCC 4.7304</strain>
    </source>
</reference>
<feature type="domain" description="VWFA" evidence="3">
    <location>
        <begin position="568"/>
        <end position="729"/>
    </location>
</feature>
<gene>
    <name evidence="4" type="ORF">ACFPCZ_07645</name>
</gene>
<keyword evidence="2" id="KW-1133">Transmembrane helix</keyword>
<evidence type="ECO:0000259" key="3">
    <source>
        <dbReference type="PROSITE" id="PS50234"/>
    </source>
</evidence>
<sequence>MGGDRRKGGQTREAMVSLLRLVSTAIHETVAFVLLILGGGLLELVSDEPIAGLEGHGALLVGASGAVLLVWMLSGLWAWALSGASAGPRETPSSEERAATAGDPDPPTPRRSPEQADARSRHLRRVRRYLVAPALALAVLAAVVVWPSGESCDPPAELVVATTPDGVPAVEAAAAAFAQDRAAGEGGARCRSVRTTVYAVADGQKMRDALLGAWDPGLGPLPHVWIPGSTAEALLVRGALDRRSGEPAATYPDGPGTGATAGAAPDDGGGRGADTSGPPVAQVTEIEVGEWTRLTPLVLALPGEMAERLTGGDSAAVEMADPYARLREEFGRGGVRVIRTDPRDSIASMLHTAFLYHGRGAITGNGAVADERKAAEVEAELELGAAADSEHDLVCQVARDAGDSVPTAALTTEAAVYETFVTGRWRTACPGEPDASRKVAALYSPELPVLDHPFVRISGVSVTGDGGPARPVAATAEVAGEVDRFAAYLSALRDSPPTAFSASFSNDAVRATPTGVYEGYRDDQGNGRVAARVEDAPETIPNERGEPQVWSDRAAAVASLYTEAQGGSVLVAVDTSTSMDIPHRKFATAREEAAELAGAAGTEDALGLWAFPAGAGPSATGAAEAVPLERRGGDGDRFAEALEGLAPTKESTPLRDVVADGAERLAAWSQGAESGDAGTGDGGGKPPAPMLVVVTDGVGEPEEGGLGAKALKRRLEGTDVRVRVLAVGDETRRWGRSDPCDVGGIPGLTEHERITCVPADTDKPGEAAVGLLDEARRG</sequence>
<accession>A0ABV9SK46</accession>
<feature type="transmembrane region" description="Helical" evidence="2">
    <location>
        <begin position="21"/>
        <end position="45"/>
    </location>
</feature>
<evidence type="ECO:0000313" key="4">
    <source>
        <dbReference type="EMBL" id="MFC4866500.1"/>
    </source>
</evidence>
<dbReference type="InterPro" id="IPR002035">
    <property type="entry name" value="VWF_A"/>
</dbReference>
<comment type="caution">
    <text evidence="4">The sequence shown here is derived from an EMBL/GenBank/DDBJ whole genome shotgun (WGS) entry which is preliminary data.</text>
</comment>
<organism evidence="4 5">
    <name type="scientific">Streptomonospora arabica</name>
    <dbReference type="NCBI Taxonomy" id="412417"/>
    <lineage>
        <taxon>Bacteria</taxon>
        <taxon>Bacillati</taxon>
        <taxon>Actinomycetota</taxon>
        <taxon>Actinomycetes</taxon>
        <taxon>Streptosporangiales</taxon>
        <taxon>Nocardiopsidaceae</taxon>
        <taxon>Streptomonospora</taxon>
    </lineage>
</organism>
<keyword evidence="2" id="KW-0472">Membrane</keyword>
<feature type="transmembrane region" description="Helical" evidence="2">
    <location>
        <begin position="57"/>
        <end position="79"/>
    </location>
</feature>
<dbReference type="EMBL" id="JBHSIY010000006">
    <property type="protein sequence ID" value="MFC4866500.1"/>
    <property type="molecule type" value="Genomic_DNA"/>
</dbReference>
<dbReference type="Proteomes" id="UP001595858">
    <property type="component" value="Unassembled WGS sequence"/>
</dbReference>
<dbReference type="RefSeq" id="WP_344140287.1">
    <property type="nucleotide sequence ID" value="NZ_BAAAQI010000001.1"/>
</dbReference>
<feature type="compositionally biased region" description="Low complexity" evidence="1">
    <location>
        <begin position="247"/>
        <end position="266"/>
    </location>
</feature>
<dbReference type="SUPFAM" id="SSF53300">
    <property type="entry name" value="vWA-like"/>
    <property type="match status" value="1"/>
</dbReference>
<feature type="compositionally biased region" description="Basic and acidic residues" evidence="1">
    <location>
        <begin position="111"/>
        <end position="120"/>
    </location>
</feature>
<feature type="transmembrane region" description="Helical" evidence="2">
    <location>
        <begin position="129"/>
        <end position="149"/>
    </location>
</feature>
<proteinExistence type="predicted"/>
<keyword evidence="2" id="KW-0812">Transmembrane</keyword>
<dbReference type="PROSITE" id="PS50234">
    <property type="entry name" value="VWFA"/>
    <property type="match status" value="1"/>
</dbReference>
<protein>
    <recommendedName>
        <fullName evidence="3">VWFA domain-containing protein</fullName>
    </recommendedName>
</protein>
<dbReference type="Gene3D" id="3.40.50.410">
    <property type="entry name" value="von Willebrand factor, type A domain"/>
    <property type="match status" value="1"/>
</dbReference>
<keyword evidence="5" id="KW-1185">Reference proteome</keyword>
<dbReference type="InterPro" id="IPR036465">
    <property type="entry name" value="vWFA_dom_sf"/>
</dbReference>
<feature type="region of interest" description="Disordered" evidence="1">
    <location>
        <begin position="87"/>
        <end position="120"/>
    </location>
</feature>
<evidence type="ECO:0000256" key="2">
    <source>
        <dbReference type="SAM" id="Phobius"/>
    </source>
</evidence>
<name>A0ABV9SK46_9ACTN</name>
<evidence type="ECO:0000256" key="1">
    <source>
        <dbReference type="SAM" id="MobiDB-lite"/>
    </source>
</evidence>
<feature type="region of interest" description="Disordered" evidence="1">
    <location>
        <begin position="245"/>
        <end position="279"/>
    </location>
</feature>
<evidence type="ECO:0000313" key="5">
    <source>
        <dbReference type="Proteomes" id="UP001595858"/>
    </source>
</evidence>